<dbReference type="InterPro" id="IPR048549">
    <property type="entry name" value="KRR1-like_KH2_euk"/>
</dbReference>
<feature type="compositionally biased region" description="Low complexity" evidence="9">
    <location>
        <begin position="1"/>
        <end position="14"/>
    </location>
</feature>
<dbReference type="FunFam" id="3.30.1370.10:FF:000014">
    <property type="entry name" value="KRR1 small subunit processome component"/>
    <property type="match status" value="1"/>
</dbReference>
<dbReference type="PANTHER" id="PTHR12581">
    <property type="entry name" value="HIV-1 REV BINDING PROTEIN 2, 3"/>
    <property type="match status" value="1"/>
</dbReference>
<dbReference type="CDD" id="cd22393">
    <property type="entry name" value="KH-I_KRR1_rpt1"/>
    <property type="match status" value="1"/>
</dbReference>
<dbReference type="GO" id="GO:0006364">
    <property type="term" value="P:rRNA processing"/>
    <property type="evidence" value="ECO:0007669"/>
    <property type="project" value="UniProtKB-KW"/>
</dbReference>
<evidence type="ECO:0000256" key="7">
    <source>
        <dbReference type="ARBA" id="ARBA00023274"/>
    </source>
</evidence>
<reference evidence="12" key="1">
    <citation type="submission" date="2013-12" db="EMBL/GenBank/DDBJ databases">
        <title>The Genome Sequence of Aphanomyces astaci APO3.</title>
        <authorList>
            <consortium name="The Broad Institute Genomics Platform"/>
            <person name="Russ C."/>
            <person name="Tyler B."/>
            <person name="van West P."/>
            <person name="Dieguez-Uribeondo J."/>
            <person name="Young S.K."/>
            <person name="Zeng Q."/>
            <person name="Gargeya S."/>
            <person name="Fitzgerald M."/>
            <person name="Abouelleil A."/>
            <person name="Alvarado L."/>
            <person name="Chapman S.B."/>
            <person name="Gainer-Dewar J."/>
            <person name="Goldberg J."/>
            <person name="Griggs A."/>
            <person name="Gujja S."/>
            <person name="Hansen M."/>
            <person name="Howarth C."/>
            <person name="Imamovic A."/>
            <person name="Ireland A."/>
            <person name="Larimer J."/>
            <person name="McCowan C."/>
            <person name="Murphy C."/>
            <person name="Pearson M."/>
            <person name="Poon T.W."/>
            <person name="Priest M."/>
            <person name="Roberts A."/>
            <person name="Saif S."/>
            <person name="Shea T."/>
            <person name="Sykes S."/>
            <person name="Wortman J."/>
            <person name="Nusbaum C."/>
            <person name="Birren B."/>
        </authorList>
    </citation>
    <scope>NUCLEOTIDE SEQUENCE [LARGE SCALE GENOMIC DNA]</scope>
    <source>
        <strain evidence="12">APO3</strain>
    </source>
</reference>
<accession>W4G2Q2</accession>
<keyword evidence="3 8" id="KW-0690">Ribosome biogenesis</keyword>
<evidence type="ECO:0000256" key="9">
    <source>
        <dbReference type="SAM" id="MobiDB-lite"/>
    </source>
</evidence>
<dbReference type="InterPro" id="IPR024166">
    <property type="entry name" value="rRNA_assembly_KRR1"/>
</dbReference>
<dbReference type="Gene3D" id="3.30.1370.10">
    <property type="entry name" value="K Homology domain, type 1"/>
    <property type="match status" value="2"/>
</dbReference>
<dbReference type="PIRSF" id="PIRSF006515">
    <property type="entry name" value="KRR1"/>
    <property type="match status" value="1"/>
</dbReference>
<dbReference type="VEuPathDB" id="FungiDB:H257_12020"/>
<dbReference type="STRING" id="112090.W4G2Q2"/>
<evidence type="ECO:0000256" key="8">
    <source>
        <dbReference type="PIRNR" id="PIRNR006515"/>
    </source>
</evidence>
<dbReference type="OrthoDB" id="441223at2759"/>
<evidence type="ECO:0000256" key="6">
    <source>
        <dbReference type="ARBA" id="ARBA00023242"/>
    </source>
</evidence>
<dbReference type="GO" id="GO:0003723">
    <property type="term" value="F:RNA binding"/>
    <property type="evidence" value="ECO:0007669"/>
    <property type="project" value="UniProtKB-KW"/>
</dbReference>
<dbReference type="CDD" id="cd22394">
    <property type="entry name" value="KH-I_KRR1_rpt2"/>
    <property type="match status" value="1"/>
</dbReference>
<evidence type="ECO:0000259" key="11">
    <source>
        <dbReference type="Pfam" id="PF21800"/>
    </source>
</evidence>
<name>W4G2Q2_APHAT</name>
<dbReference type="GO" id="GO:0032040">
    <property type="term" value="C:small-subunit processome"/>
    <property type="evidence" value="ECO:0007669"/>
    <property type="project" value="TreeGrafter"/>
</dbReference>
<evidence type="ECO:0000256" key="4">
    <source>
        <dbReference type="ARBA" id="ARBA00022552"/>
    </source>
</evidence>
<keyword evidence="5 8" id="KW-0694">RNA-binding</keyword>
<proteinExistence type="inferred from homology"/>
<comment type="similarity">
    <text evidence="2 8">Belongs to the KRR1 family.</text>
</comment>
<dbReference type="InterPro" id="IPR048548">
    <property type="entry name" value="KRR1-like_KH2"/>
</dbReference>
<feature type="compositionally biased region" description="Basic and acidic residues" evidence="9">
    <location>
        <begin position="300"/>
        <end position="309"/>
    </location>
</feature>
<comment type="subunit">
    <text evidence="8">Component of the ribosomal small subunit (SSU) processome.</text>
</comment>
<dbReference type="Pfam" id="PF21800">
    <property type="entry name" value="KH_KRR1_2nd"/>
    <property type="match status" value="1"/>
</dbReference>
<dbReference type="GeneID" id="20814016"/>
<evidence type="ECO:0000313" key="12">
    <source>
        <dbReference type="EMBL" id="ETV73218.1"/>
    </source>
</evidence>
<evidence type="ECO:0000256" key="1">
    <source>
        <dbReference type="ARBA" id="ARBA00004604"/>
    </source>
</evidence>
<organism evidence="12">
    <name type="scientific">Aphanomyces astaci</name>
    <name type="common">Crayfish plague agent</name>
    <dbReference type="NCBI Taxonomy" id="112090"/>
    <lineage>
        <taxon>Eukaryota</taxon>
        <taxon>Sar</taxon>
        <taxon>Stramenopiles</taxon>
        <taxon>Oomycota</taxon>
        <taxon>Saprolegniomycetes</taxon>
        <taxon>Saprolegniales</taxon>
        <taxon>Verrucalvaceae</taxon>
        <taxon>Aphanomyces</taxon>
    </lineage>
</organism>
<comment type="subcellular location">
    <subcellularLocation>
        <location evidence="1 8">Nucleus</location>
        <location evidence="1 8">Nucleolus</location>
    </subcellularLocation>
</comment>
<comment type="function">
    <text evidence="8">Required for 40S ribosome biogenesis. Involved in nucleolar processing of pre-18S ribosomal RNA and ribosome assembly.</text>
</comment>
<evidence type="ECO:0000259" key="10">
    <source>
        <dbReference type="Pfam" id="PF17903"/>
    </source>
</evidence>
<sequence length="362" mass="41341">MSKDQAPAAAAAPPKGKKHRKDKPWDTDDVAHWKVESWNDDDNKTGMLEESSFATLFPKYREKYLREVWPIVTKALDGVKLVCELNLIEGSMTVRTTRKTTDPYVVLKARDLIKLLARSIPVNQAIKVLDDEVQCDIIKIGGLVRNKERFVKRRQRLVGPDGATLKAIELLTNCYVLVQGNTVSAMGPYAGLRHVRKIVEDCFHNVHPIYNIKTLMIKRELSKDPKLSGENWDRFLPVFKKKNVQTKKPHVVREKRVYTPFPPAPTPSKIDKEIESGEYFMKEHERQAIKQAKKTQANLEVREQKKAEKASAFVAPAEKKRKRDDKNKLAPTVDDLKNKFLAQEDSKKKKAKASSLSDFVSK</sequence>
<dbReference type="InterPro" id="IPR036612">
    <property type="entry name" value="KH_dom_type_1_sf"/>
</dbReference>
<gene>
    <name evidence="12" type="ORF">H257_12020</name>
</gene>
<dbReference type="FunFam" id="3.30.1370.10:FF:000011">
    <property type="entry name" value="KRR1 small subunit processome component"/>
    <property type="match status" value="1"/>
</dbReference>
<feature type="region of interest" description="Disordered" evidence="9">
    <location>
        <begin position="299"/>
        <end position="331"/>
    </location>
</feature>
<keyword evidence="4 8" id="KW-0698">rRNA processing</keyword>
<keyword evidence="6 8" id="KW-0539">Nucleus</keyword>
<dbReference type="EMBL" id="KI913150">
    <property type="protein sequence ID" value="ETV73218.1"/>
    <property type="molecule type" value="Genomic_DNA"/>
</dbReference>
<dbReference type="AlphaFoldDB" id="W4G2Q2"/>
<dbReference type="InterPro" id="IPR048550">
    <property type="entry name" value="KRR1-like_KH1_euk"/>
</dbReference>
<protein>
    <recommendedName>
        <fullName evidence="8">KRR1 small subunit processome component</fullName>
    </recommendedName>
    <alternativeName>
        <fullName evidence="8">KRR-R motif-containing protein 1</fullName>
    </alternativeName>
</protein>
<evidence type="ECO:0000256" key="5">
    <source>
        <dbReference type="ARBA" id="ARBA00022884"/>
    </source>
</evidence>
<dbReference type="InterPro" id="IPR041174">
    <property type="entry name" value="KRR1-like_KH1"/>
</dbReference>
<evidence type="ECO:0000256" key="2">
    <source>
        <dbReference type="ARBA" id="ARBA00009344"/>
    </source>
</evidence>
<dbReference type="RefSeq" id="XP_009837423.1">
    <property type="nucleotide sequence ID" value="XM_009839121.1"/>
</dbReference>
<feature type="domain" description="KRR1 small subunit processome component first KH" evidence="10">
    <location>
        <begin position="51"/>
        <end position="131"/>
    </location>
</feature>
<keyword evidence="7 8" id="KW-0687">Ribonucleoprotein</keyword>
<dbReference type="PANTHER" id="PTHR12581:SF0">
    <property type="entry name" value="KRR1 SMALL SUBUNIT PROCESSOME COMPONENT HOMOLOG"/>
    <property type="match status" value="1"/>
</dbReference>
<evidence type="ECO:0000256" key="3">
    <source>
        <dbReference type="ARBA" id="ARBA00022517"/>
    </source>
</evidence>
<feature type="region of interest" description="Disordered" evidence="9">
    <location>
        <begin position="1"/>
        <end position="28"/>
    </location>
</feature>
<dbReference type="SUPFAM" id="SSF54791">
    <property type="entry name" value="Eukaryotic type KH-domain (KH-domain type I)"/>
    <property type="match status" value="1"/>
</dbReference>
<feature type="domain" description="KRR1 small subunit processome component second KH" evidence="11">
    <location>
        <begin position="133"/>
        <end position="223"/>
    </location>
</feature>
<dbReference type="Pfam" id="PF17903">
    <property type="entry name" value="KH_KRR1_1st"/>
    <property type="match status" value="1"/>
</dbReference>